<feature type="signal peptide" evidence="1">
    <location>
        <begin position="1"/>
        <end position="21"/>
    </location>
</feature>
<sequence length="155" mass="16211">MRWQSAFALVTLLWLAVSVHAAPQPLDDAALSEVSAAGIGLGVHLELNSGLLSGQAMQPNLVVGFGDALQPVYLVMHGLGGIMDLYNITLNLRRHADGSDYLDLGLPGFVGFEQFGVRALSVQTDPLAAPGAGNFGSLMLNGAGAMTGHVLMWAR</sequence>
<dbReference type="RefSeq" id="WP_141287437.1">
    <property type="nucleotide sequence ID" value="NZ_BAAAEW010000026.1"/>
</dbReference>
<protein>
    <submittedName>
        <fullName evidence="2">Uncharacterized protein</fullName>
    </submittedName>
</protein>
<evidence type="ECO:0000313" key="3">
    <source>
        <dbReference type="Proteomes" id="UP001500279"/>
    </source>
</evidence>
<evidence type="ECO:0000256" key="1">
    <source>
        <dbReference type="SAM" id="SignalP"/>
    </source>
</evidence>
<dbReference type="Proteomes" id="UP001500279">
    <property type="component" value="Unassembled WGS sequence"/>
</dbReference>
<accession>A0ABN1KAK8</accession>
<evidence type="ECO:0000313" key="2">
    <source>
        <dbReference type="EMBL" id="GAA0759691.1"/>
    </source>
</evidence>
<keyword evidence="3" id="KW-1185">Reference proteome</keyword>
<gene>
    <name evidence="2" type="ORF">GCM10009107_41410</name>
</gene>
<keyword evidence="1" id="KW-0732">Signal</keyword>
<name>A0ABN1KAK8_9BURK</name>
<organism evidence="2 3">
    <name type="scientific">Ideonella azotifigens</name>
    <dbReference type="NCBI Taxonomy" id="513160"/>
    <lineage>
        <taxon>Bacteria</taxon>
        <taxon>Pseudomonadati</taxon>
        <taxon>Pseudomonadota</taxon>
        <taxon>Betaproteobacteria</taxon>
        <taxon>Burkholderiales</taxon>
        <taxon>Sphaerotilaceae</taxon>
        <taxon>Ideonella</taxon>
    </lineage>
</organism>
<comment type="caution">
    <text evidence="2">The sequence shown here is derived from an EMBL/GenBank/DDBJ whole genome shotgun (WGS) entry which is preliminary data.</text>
</comment>
<feature type="chain" id="PRO_5047280387" evidence="1">
    <location>
        <begin position="22"/>
        <end position="155"/>
    </location>
</feature>
<dbReference type="EMBL" id="BAAAEW010000026">
    <property type="protein sequence ID" value="GAA0759691.1"/>
    <property type="molecule type" value="Genomic_DNA"/>
</dbReference>
<proteinExistence type="predicted"/>
<reference evidence="2 3" key="1">
    <citation type="journal article" date="2019" name="Int. J. Syst. Evol. Microbiol.">
        <title>The Global Catalogue of Microorganisms (GCM) 10K type strain sequencing project: providing services to taxonomists for standard genome sequencing and annotation.</title>
        <authorList>
            <consortium name="The Broad Institute Genomics Platform"/>
            <consortium name="The Broad Institute Genome Sequencing Center for Infectious Disease"/>
            <person name="Wu L."/>
            <person name="Ma J."/>
        </authorList>
    </citation>
    <scope>NUCLEOTIDE SEQUENCE [LARGE SCALE GENOMIC DNA]</scope>
    <source>
        <strain evidence="2 3">JCM 15503</strain>
    </source>
</reference>